<dbReference type="WBParaSite" id="PSU_v2.g6032.t1">
    <property type="protein sequence ID" value="PSU_v2.g6032.t1"/>
    <property type="gene ID" value="PSU_v2.g6032"/>
</dbReference>
<evidence type="ECO:0000256" key="2">
    <source>
        <dbReference type="ARBA" id="ARBA00022490"/>
    </source>
</evidence>
<dbReference type="PANTHER" id="PTHR48032">
    <property type="entry name" value="RNA-BINDING PROTEIN MUSASHI HOMOLOG RBP6"/>
    <property type="match status" value="1"/>
</dbReference>
<keyword evidence="4 5" id="KW-0694">RNA-binding</keyword>
<accession>A0A914Z707</accession>
<keyword evidence="3" id="KW-0677">Repeat</keyword>
<dbReference type="GO" id="GO:0003729">
    <property type="term" value="F:mRNA binding"/>
    <property type="evidence" value="ECO:0007669"/>
    <property type="project" value="TreeGrafter"/>
</dbReference>
<dbReference type="SUPFAM" id="SSF54928">
    <property type="entry name" value="RNA-binding domain, RBD"/>
    <property type="match status" value="2"/>
</dbReference>
<feature type="compositionally biased region" description="Polar residues" evidence="6">
    <location>
        <begin position="236"/>
        <end position="266"/>
    </location>
</feature>
<evidence type="ECO:0000259" key="7">
    <source>
        <dbReference type="PROSITE" id="PS50102"/>
    </source>
</evidence>
<dbReference type="Gene3D" id="3.30.70.330">
    <property type="match status" value="2"/>
</dbReference>
<dbReference type="InterPro" id="IPR035979">
    <property type="entry name" value="RBD_domain_sf"/>
</dbReference>
<protein>
    <submittedName>
        <fullName evidence="9">RRM domain-containing protein</fullName>
    </submittedName>
</protein>
<feature type="domain" description="RRM" evidence="7">
    <location>
        <begin position="44"/>
        <end position="120"/>
    </location>
</feature>
<comment type="subcellular location">
    <subcellularLocation>
        <location evidence="1">Cytoplasm</location>
    </subcellularLocation>
</comment>
<organism evidence="8 9">
    <name type="scientific">Panagrolaimus superbus</name>
    <dbReference type="NCBI Taxonomy" id="310955"/>
    <lineage>
        <taxon>Eukaryota</taxon>
        <taxon>Metazoa</taxon>
        <taxon>Ecdysozoa</taxon>
        <taxon>Nematoda</taxon>
        <taxon>Chromadorea</taxon>
        <taxon>Rhabditida</taxon>
        <taxon>Tylenchina</taxon>
        <taxon>Panagrolaimomorpha</taxon>
        <taxon>Panagrolaimoidea</taxon>
        <taxon>Panagrolaimidae</taxon>
        <taxon>Panagrolaimus</taxon>
    </lineage>
</organism>
<name>A0A914Z707_9BILA</name>
<sequence>MTPPMGTPISSYYASSPLTLMSGGAVSPIQNGSILGGEGPAQMRKLFIGGLNHETTDEQLREYYSQWGAVVDCIVIRDPVTKQSRGFGFVTYATIQMAEAAMNGRPHTINGKVVDPKRAIPREQMLPMTANNPPYFLEVEPQQDCKVILSGIHWDYHTVDGLRQHFETFGSVEQIEILGHPRGFGFVAFEDKESVTRCKTHGKQHSINGKKVEVKTDPSLDLPSAASVYSKRRHNLSGSQGYATQQHSSTATPDSICSTEYTSSDSIRSDHSETTNNLETTPTF</sequence>
<dbReference type="SMART" id="SM00360">
    <property type="entry name" value="RRM"/>
    <property type="match status" value="2"/>
</dbReference>
<proteinExistence type="predicted"/>
<keyword evidence="8" id="KW-1185">Reference proteome</keyword>
<feature type="compositionally biased region" description="Polar residues" evidence="6">
    <location>
        <begin position="274"/>
        <end position="284"/>
    </location>
</feature>
<evidence type="ECO:0000256" key="3">
    <source>
        <dbReference type="ARBA" id="ARBA00022737"/>
    </source>
</evidence>
<dbReference type="Pfam" id="PF00076">
    <property type="entry name" value="RRM_1"/>
    <property type="match status" value="2"/>
</dbReference>
<keyword evidence="2" id="KW-0963">Cytoplasm</keyword>
<dbReference type="AlphaFoldDB" id="A0A914Z707"/>
<evidence type="ECO:0000256" key="4">
    <source>
        <dbReference type="ARBA" id="ARBA00022884"/>
    </source>
</evidence>
<dbReference type="InterPro" id="IPR012677">
    <property type="entry name" value="Nucleotide-bd_a/b_plait_sf"/>
</dbReference>
<evidence type="ECO:0000256" key="1">
    <source>
        <dbReference type="ARBA" id="ARBA00004496"/>
    </source>
</evidence>
<dbReference type="GO" id="GO:0005737">
    <property type="term" value="C:cytoplasm"/>
    <property type="evidence" value="ECO:0007669"/>
    <property type="project" value="UniProtKB-SubCell"/>
</dbReference>
<dbReference type="Proteomes" id="UP000887577">
    <property type="component" value="Unplaced"/>
</dbReference>
<feature type="domain" description="RRM" evidence="7">
    <location>
        <begin position="145"/>
        <end position="219"/>
    </location>
</feature>
<feature type="region of interest" description="Disordered" evidence="6">
    <location>
        <begin position="233"/>
        <end position="284"/>
    </location>
</feature>
<evidence type="ECO:0000256" key="6">
    <source>
        <dbReference type="SAM" id="MobiDB-lite"/>
    </source>
</evidence>
<evidence type="ECO:0000313" key="9">
    <source>
        <dbReference type="WBParaSite" id="PSU_v2.g6032.t1"/>
    </source>
</evidence>
<evidence type="ECO:0000313" key="8">
    <source>
        <dbReference type="Proteomes" id="UP000887577"/>
    </source>
</evidence>
<reference evidence="9" key="1">
    <citation type="submission" date="2022-11" db="UniProtKB">
        <authorList>
            <consortium name="WormBaseParasite"/>
        </authorList>
    </citation>
    <scope>IDENTIFICATION</scope>
</reference>
<dbReference type="FunFam" id="3.30.70.330:FF:000040">
    <property type="entry name" value="Heterogeneous nuclear ribonucleoprotein A2/B1"/>
    <property type="match status" value="1"/>
</dbReference>
<dbReference type="PROSITE" id="PS50102">
    <property type="entry name" value="RRM"/>
    <property type="match status" value="2"/>
</dbReference>
<dbReference type="GO" id="GO:0098687">
    <property type="term" value="C:chromosomal region"/>
    <property type="evidence" value="ECO:0007669"/>
    <property type="project" value="UniProtKB-ARBA"/>
</dbReference>
<dbReference type="PANTHER" id="PTHR48032:SF18">
    <property type="entry name" value="RRM DOMAIN-CONTAINING PROTEIN"/>
    <property type="match status" value="1"/>
</dbReference>
<evidence type="ECO:0000256" key="5">
    <source>
        <dbReference type="PROSITE-ProRule" id="PRU00176"/>
    </source>
</evidence>
<dbReference type="GO" id="GO:0006417">
    <property type="term" value="P:regulation of translation"/>
    <property type="evidence" value="ECO:0007669"/>
    <property type="project" value="TreeGrafter"/>
</dbReference>
<dbReference type="InterPro" id="IPR000504">
    <property type="entry name" value="RRM_dom"/>
</dbReference>